<dbReference type="KEGG" id="tet:TTHERM_000316259"/>
<dbReference type="GeneID" id="24438400"/>
<gene>
    <name evidence="1" type="ORF">TTHERM_000316259</name>
</gene>
<evidence type="ECO:0000313" key="1">
    <source>
        <dbReference type="EMBL" id="EWS73070.1"/>
    </source>
</evidence>
<keyword evidence="2" id="KW-1185">Reference proteome</keyword>
<proteinExistence type="predicted"/>
<dbReference type="RefSeq" id="XP_012654379.1">
    <property type="nucleotide sequence ID" value="XM_012798925.1"/>
</dbReference>
<dbReference type="Proteomes" id="UP000009168">
    <property type="component" value="Unassembled WGS sequence"/>
</dbReference>
<dbReference type="InParanoid" id="W7X1F2"/>
<dbReference type="EMBL" id="GG662605">
    <property type="protein sequence ID" value="EWS73070.1"/>
    <property type="molecule type" value="Genomic_DNA"/>
</dbReference>
<accession>W7X1F2</accession>
<sequence>MQQLLSLIAQLQNSGRYLSNKGRNNAILTKLQLVINFYFNGRCKKSYKLSRAVYEKQMIRKAKINIIFKYLKTIVGFICPQEHIFLQKELQDNEQKNVFNKFTSSLSLIYLILQNIEIKLVDKINKKYINPRLYLLSSPTIQVEITPIPKQQAKITIFASTNSRKDIHQYLIV</sequence>
<protein>
    <submittedName>
        <fullName evidence="1">Uncharacterized protein</fullName>
    </submittedName>
</protein>
<evidence type="ECO:0000313" key="2">
    <source>
        <dbReference type="Proteomes" id="UP000009168"/>
    </source>
</evidence>
<reference evidence="2" key="1">
    <citation type="journal article" date="2006" name="PLoS Biol.">
        <title>Macronuclear genome sequence of the ciliate Tetrahymena thermophila, a model eukaryote.</title>
        <authorList>
            <person name="Eisen J.A."/>
            <person name="Coyne R.S."/>
            <person name="Wu M."/>
            <person name="Wu D."/>
            <person name="Thiagarajan M."/>
            <person name="Wortman J.R."/>
            <person name="Badger J.H."/>
            <person name="Ren Q."/>
            <person name="Amedeo P."/>
            <person name="Jones K.M."/>
            <person name="Tallon L.J."/>
            <person name="Delcher A.L."/>
            <person name="Salzberg S.L."/>
            <person name="Silva J.C."/>
            <person name="Haas B.J."/>
            <person name="Majoros W.H."/>
            <person name="Farzad M."/>
            <person name="Carlton J.M."/>
            <person name="Smith R.K. Jr."/>
            <person name="Garg J."/>
            <person name="Pearlman R.E."/>
            <person name="Karrer K.M."/>
            <person name="Sun L."/>
            <person name="Manning G."/>
            <person name="Elde N.C."/>
            <person name="Turkewitz A.P."/>
            <person name="Asai D.J."/>
            <person name="Wilkes D.E."/>
            <person name="Wang Y."/>
            <person name="Cai H."/>
            <person name="Collins K."/>
            <person name="Stewart B.A."/>
            <person name="Lee S.R."/>
            <person name="Wilamowska K."/>
            <person name="Weinberg Z."/>
            <person name="Ruzzo W.L."/>
            <person name="Wloga D."/>
            <person name="Gaertig J."/>
            <person name="Frankel J."/>
            <person name="Tsao C.-C."/>
            <person name="Gorovsky M.A."/>
            <person name="Keeling P.J."/>
            <person name="Waller R.F."/>
            <person name="Patron N.J."/>
            <person name="Cherry J.M."/>
            <person name="Stover N.A."/>
            <person name="Krieger C.J."/>
            <person name="del Toro C."/>
            <person name="Ryder H.F."/>
            <person name="Williamson S.C."/>
            <person name="Barbeau R.A."/>
            <person name="Hamilton E.P."/>
            <person name="Orias E."/>
        </authorList>
    </citation>
    <scope>NUCLEOTIDE SEQUENCE [LARGE SCALE GENOMIC DNA]</scope>
    <source>
        <strain evidence="2">SB210</strain>
    </source>
</reference>
<name>W7X1F2_TETTS</name>
<organism evidence="1 2">
    <name type="scientific">Tetrahymena thermophila (strain SB210)</name>
    <dbReference type="NCBI Taxonomy" id="312017"/>
    <lineage>
        <taxon>Eukaryota</taxon>
        <taxon>Sar</taxon>
        <taxon>Alveolata</taxon>
        <taxon>Ciliophora</taxon>
        <taxon>Intramacronucleata</taxon>
        <taxon>Oligohymenophorea</taxon>
        <taxon>Hymenostomatida</taxon>
        <taxon>Tetrahymenina</taxon>
        <taxon>Tetrahymenidae</taxon>
        <taxon>Tetrahymena</taxon>
    </lineage>
</organism>
<dbReference type="AlphaFoldDB" id="W7X1F2"/>